<dbReference type="RefSeq" id="WP_188903772.1">
    <property type="nucleotide sequence ID" value="NZ_BMKS01000021.1"/>
</dbReference>
<gene>
    <name evidence="2" type="ORF">GCM10010964_41540</name>
</gene>
<evidence type="ECO:0000313" key="2">
    <source>
        <dbReference type="EMBL" id="GGG49959.1"/>
    </source>
</evidence>
<evidence type="ECO:0000259" key="1">
    <source>
        <dbReference type="Pfam" id="PF05099"/>
    </source>
</evidence>
<feature type="domain" description="Co-chaperone DjlA N-terminal" evidence="1">
    <location>
        <begin position="33"/>
        <end position="143"/>
    </location>
</feature>
<accession>A0A8J2ZEV0</accession>
<organism evidence="2 3">
    <name type="scientific">Caldovatus sediminis</name>
    <dbReference type="NCBI Taxonomy" id="2041189"/>
    <lineage>
        <taxon>Bacteria</taxon>
        <taxon>Pseudomonadati</taxon>
        <taxon>Pseudomonadota</taxon>
        <taxon>Alphaproteobacteria</taxon>
        <taxon>Acetobacterales</taxon>
        <taxon>Roseomonadaceae</taxon>
        <taxon>Caldovatus</taxon>
    </lineage>
</organism>
<keyword evidence="3" id="KW-1185">Reference proteome</keyword>
<dbReference type="InterPro" id="IPR029024">
    <property type="entry name" value="TerB-like"/>
</dbReference>
<reference evidence="2 3" key="1">
    <citation type="journal article" date="2014" name="Int. J. Syst. Evol. Microbiol.">
        <title>Complete genome sequence of Corynebacterium casei LMG S-19264T (=DSM 44701T), isolated from a smear-ripened cheese.</title>
        <authorList>
            <consortium name="US DOE Joint Genome Institute (JGI-PGF)"/>
            <person name="Walter F."/>
            <person name="Albersmeier A."/>
            <person name="Kalinowski J."/>
            <person name="Ruckert C."/>
        </authorList>
    </citation>
    <scope>NUCLEOTIDE SEQUENCE [LARGE SCALE GENOMIC DNA]</scope>
    <source>
        <strain evidence="2 3">CGMCC 1.16330</strain>
    </source>
</reference>
<protein>
    <recommendedName>
        <fullName evidence="1">Co-chaperone DjlA N-terminal domain-containing protein</fullName>
    </recommendedName>
</protein>
<dbReference type="CDD" id="cd07176">
    <property type="entry name" value="terB"/>
    <property type="match status" value="1"/>
</dbReference>
<dbReference type="AlphaFoldDB" id="A0A8J2ZEV0"/>
<comment type="caution">
    <text evidence="2">The sequence shown here is derived from an EMBL/GenBank/DDBJ whole genome shotgun (WGS) entry which is preliminary data.</text>
</comment>
<dbReference type="EMBL" id="BMKS01000021">
    <property type="protein sequence ID" value="GGG49959.1"/>
    <property type="molecule type" value="Genomic_DNA"/>
</dbReference>
<dbReference type="Gene3D" id="1.10.3680.10">
    <property type="entry name" value="TerB-like"/>
    <property type="match status" value="1"/>
</dbReference>
<name>A0A8J2ZEV0_9PROT</name>
<dbReference type="Proteomes" id="UP000597507">
    <property type="component" value="Unassembled WGS sequence"/>
</dbReference>
<sequence>MPPATLAPADRAAPAELRGEGSGRAVQRFNAQEALICAMVLMAAADRAMSDAELAMMSRLVQELPAFADFNAAEIELVTETVLRLLEETDGLDRACAMIREALPPRLRETAYVLACEVAAADGDASQEELRFLQDLRIALDLDRLVAGAIERAARARYQVI</sequence>
<dbReference type="Pfam" id="PF05099">
    <property type="entry name" value="TerB"/>
    <property type="match status" value="1"/>
</dbReference>
<proteinExistence type="predicted"/>
<evidence type="ECO:0000313" key="3">
    <source>
        <dbReference type="Proteomes" id="UP000597507"/>
    </source>
</evidence>
<dbReference type="InterPro" id="IPR007791">
    <property type="entry name" value="DjlA_N"/>
</dbReference>
<dbReference type="SUPFAM" id="SSF158682">
    <property type="entry name" value="TerB-like"/>
    <property type="match status" value="1"/>
</dbReference>